<gene>
    <name evidence="2" type="ORF">Lwal_2052</name>
</gene>
<organism evidence="2 3">
    <name type="scientific">Legionella waltersii</name>
    <dbReference type="NCBI Taxonomy" id="66969"/>
    <lineage>
        <taxon>Bacteria</taxon>
        <taxon>Pseudomonadati</taxon>
        <taxon>Pseudomonadota</taxon>
        <taxon>Gammaproteobacteria</taxon>
        <taxon>Legionellales</taxon>
        <taxon>Legionellaceae</taxon>
        <taxon>Legionella</taxon>
    </lineage>
</organism>
<accession>A0A0W1A4S8</accession>
<feature type="compositionally biased region" description="Low complexity" evidence="1">
    <location>
        <begin position="127"/>
        <end position="141"/>
    </location>
</feature>
<name>A0A0W1A4S8_9GAMM</name>
<dbReference type="Proteomes" id="UP000054729">
    <property type="component" value="Unassembled WGS sequence"/>
</dbReference>
<feature type="region of interest" description="Disordered" evidence="1">
    <location>
        <begin position="119"/>
        <end position="155"/>
    </location>
</feature>
<sequence>MESKSEFSSVIFSKNIDEKQANLILDARGARQKPSGQKWLLRESSIDGLLTISYFYKEMNSYRHIRIGFKDNEWQVAPSDRKEAKQFVKEAQFVFKDALPENSHESLLRLLTEEGFDLSKQVRPNPTQATSSSQYSSYSDDAFNEAPQKNRYSTF</sequence>
<dbReference type="EMBL" id="LNZB01000051">
    <property type="protein sequence ID" value="KTD76330.1"/>
    <property type="molecule type" value="Genomic_DNA"/>
</dbReference>
<proteinExistence type="predicted"/>
<reference evidence="2 3" key="1">
    <citation type="submission" date="2015-11" db="EMBL/GenBank/DDBJ databases">
        <title>Genomic analysis of 38 Legionella species identifies large and diverse effector repertoires.</title>
        <authorList>
            <person name="Burstein D."/>
            <person name="Amaro F."/>
            <person name="Zusman T."/>
            <person name="Lifshitz Z."/>
            <person name="Cohen O."/>
            <person name="Gilbert J.A."/>
            <person name="Pupko T."/>
            <person name="Shuman H.A."/>
            <person name="Segal G."/>
        </authorList>
    </citation>
    <scope>NUCLEOTIDE SEQUENCE [LARGE SCALE GENOMIC DNA]</scope>
    <source>
        <strain evidence="2 3">ATCC 51914</strain>
    </source>
</reference>
<dbReference type="RefSeq" id="WP_058480697.1">
    <property type="nucleotide sequence ID" value="NZ_CAAAIQ010000020.1"/>
</dbReference>
<evidence type="ECO:0000313" key="2">
    <source>
        <dbReference type="EMBL" id="KTD76330.1"/>
    </source>
</evidence>
<evidence type="ECO:0000313" key="3">
    <source>
        <dbReference type="Proteomes" id="UP000054729"/>
    </source>
</evidence>
<dbReference type="OrthoDB" id="5644921at2"/>
<protein>
    <submittedName>
        <fullName evidence="2">Uncharacterized protein</fullName>
    </submittedName>
</protein>
<comment type="caution">
    <text evidence="2">The sequence shown here is derived from an EMBL/GenBank/DDBJ whole genome shotgun (WGS) entry which is preliminary data.</text>
</comment>
<evidence type="ECO:0000256" key="1">
    <source>
        <dbReference type="SAM" id="MobiDB-lite"/>
    </source>
</evidence>
<keyword evidence="3" id="KW-1185">Reference proteome</keyword>
<dbReference type="AlphaFoldDB" id="A0A0W1A4S8"/>
<dbReference type="PATRIC" id="fig|66969.6.peg.2235"/>